<dbReference type="Pfam" id="PF02775">
    <property type="entry name" value="TPP_enzyme_C"/>
    <property type="match status" value="1"/>
</dbReference>
<feature type="domain" description="Thiamine pyrophosphate enzyme central" evidence="13">
    <location>
        <begin position="189"/>
        <end position="322"/>
    </location>
</feature>
<dbReference type="GO" id="GO:0050660">
    <property type="term" value="F:flavin adenine dinucleotide binding"/>
    <property type="evidence" value="ECO:0007669"/>
    <property type="project" value="InterPro"/>
</dbReference>
<dbReference type="UniPathway" id="UPA00047">
    <property type="reaction ID" value="UER00055"/>
</dbReference>
<evidence type="ECO:0000256" key="4">
    <source>
        <dbReference type="ARBA" id="ARBA00013145"/>
    </source>
</evidence>
<evidence type="ECO:0000256" key="11">
    <source>
        <dbReference type="ARBA" id="ARBA00048670"/>
    </source>
</evidence>
<comment type="pathway">
    <text evidence="2 12">Amino-acid biosynthesis; L-valine biosynthesis; L-valine from pyruvate: step 1/4.</text>
</comment>
<keyword evidence="17" id="KW-1185">Reference proteome</keyword>
<dbReference type="InterPro" id="IPR039368">
    <property type="entry name" value="AHAS_TPP"/>
</dbReference>
<dbReference type="NCBIfam" id="TIGR00118">
    <property type="entry name" value="acolac_lg"/>
    <property type="match status" value="1"/>
</dbReference>
<dbReference type="GO" id="GO:0009099">
    <property type="term" value="P:L-valine biosynthetic process"/>
    <property type="evidence" value="ECO:0007669"/>
    <property type="project" value="UniProtKB-UniPathway"/>
</dbReference>
<comment type="similarity">
    <text evidence="3 12">Belongs to the TPP enzyme family.</text>
</comment>
<evidence type="ECO:0000313" key="17">
    <source>
        <dbReference type="Proteomes" id="UP000252585"/>
    </source>
</evidence>
<comment type="cofactor">
    <cofactor evidence="12">
        <name>thiamine diphosphate</name>
        <dbReference type="ChEBI" id="CHEBI:58937"/>
    </cofactor>
    <text evidence="12">Binds 1 thiamine pyrophosphate per subunit.</text>
</comment>
<dbReference type="SUPFAM" id="SSF52518">
    <property type="entry name" value="Thiamin diphosphate-binding fold (THDP-binding)"/>
    <property type="match status" value="2"/>
</dbReference>
<keyword evidence="6 12" id="KW-0808">Transferase</keyword>
<feature type="domain" description="Thiamine pyrophosphate enzyme TPP-binding" evidence="14">
    <location>
        <begin position="380"/>
        <end position="526"/>
    </location>
</feature>
<keyword evidence="5 12" id="KW-0028">Amino-acid biosynthesis</keyword>
<dbReference type="FunFam" id="3.40.50.970:FF:000016">
    <property type="entry name" value="Acetolactate synthase"/>
    <property type="match status" value="1"/>
</dbReference>
<dbReference type="Pfam" id="PF00205">
    <property type="entry name" value="TPP_enzyme_M"/>
    <property type="match status" value="1"/>
</dbReference>
<evidence type="ECO:0000256" key="5">
    <source>
        <dbReference type="ARBA" id="ARBA00022605"/>
    </source>
</evidence>
<dbReference type="Pfam" id="PF02776">
    <property type="entry name" value="TPP_enzyme_N"/>
    <property type="match status" value="1"/>
</dbReference>
<dbReference type="CDD" id="cd02015">
    <property type="entry name" value="TPP_AHAS"/>
    <property type="match status" value="1"/>
</dbReference>
<dbReference type="EC" id="2.2.1.6" evidence="4 12"/>
<dbReference type="PANTHER" id="PTHR18968:SF13">
    <property type="entry name" value="ACETOLACTATE SYNTHASE CATALYTIC SUBUNIT, MITOCHONDRIAL"/>
    <property type="match status" value="1"/>
</dbReference>
<dbReference type="InterPro" id="IPR029061">
    <property type="entry name" value="THDP-binding"/>
</dbReference>
<evidence type="ECO:0000259" key="15">
    <source>
        <dbReference type="Pfam" id="PF02776"/>
    </source>
</evidence>
<evidence type="ECO:0000313" key="16">
    <source>
        <dbReference type="EMBL" id="RCW77533.1"/>
    </source>
</evidence>
<dbReference type="SUPFAM" id="SSF52467">
    <property type="entry name" value="DHS-like NAD/FAD-binding domain"/>
    <property type="match status" value="1"/>
</dbReference>
<gene>
    <name evidence="16" type="ORF">DFR57_101409</name>
</gene>
<sequence>MEQLMNKKQTGLDVLCQVLIQEQISVIFQPNKQPTLFSKESPFDQIQLTHEQAVIHAADGYSRATGKVGIAFITTEYGFTNAVTGIGTAQLDSVPLVVFVQHPSNNVNEQLNVSGMTKASSKYSFTAKSITDLISMASDAITIAISDRPGVVVLDYPSSILYDSSVVQNVEKQENRLPLTPKKISPKLIEKLIRVINESKRPVLLVGGGALISGASTALLQFIERTSIPFVSTLMGLGVIDKNHPLHLGMVGMHGTFAANRAVHKADLLICLGVRFSDRITGNTNGFSPNSKKIHVDIDPSEINKRVLIDYPVIGDIKQVLELVNRHSFSQANSEWLEKSASWSKKSAGFHEPKNKRIGPDKIIKLLHHHSSSNAIVATDVGQHQMWTAHHYPFQEPRRFLTSGGFGTMGYGLPAAIGGAMASPTQEIICVTGDGSIQMNIQELLTAVRYRLNIKIAILKNGYLGMVRQWQQLFYERNYSQVKITSPDYVTLAESYGAKGYRAKSLTEAKTVIEKAFSIQGPVVMEFTIEDEQNVYPIVPPGGNNTDALGEEVEKNQ</sequence>
<comment type="cofactor">
    <cofactor evidence="12">
        <name>Mg(2+)</name>
        <dbReference type="ChEBI" id="CHEBI:18420"/>
    </cofactor>
    <text evidence="12">Binds 1 Mg(2+) ion per subunit.</text>
</comment>
<dbReference type="Gene3D" id="3.40.50.1220">
    <property type="entry name" value="TPP-binding domain"/>
    <property type="match status" value="1"/>
</dbReference>
<comment type="catalytic activity">
    <reaction evidence="11 12">
        <text>2 pyruvate + H(+) = (2S)-2-acetolactate + CO2</text>
        <dbReference type="Rhea" id="RHEA:25249"/>
        <dbReference type="ChEBI" id="CHEBI:15361"/>
        <dbReference type="ChEBI" id="CHEBI:15378"/>
        <dbReference type="ChEBI" id="CHEBI:16526"/>
        <dbReference type="ChEBI" id="CHEBI:58476"/>
        <dbReference type="EC" id="2.2.1.6"/>
    </reaction>
</comment>
<dbReference type="InterPro" id="IPR012001">
    <property type="entry name" value="Thiamin_PyroP_enz_TPP-bd_dom"/>
</dbReference>
<dbReference type="InterPro" id="IPR045229">
    <property type="entry name" value="TPP_enz"/>
</dbReference>
<dbReference type="InterPro" id="IPR012000">
    <property type="entry name" value="Thiamin_PyroP_enz_cen_dom"/>
</dbReference>
<evidence type="ECO:0000256" key="8">
    <source>
        <dbReference type="ARBA" id="ARBA00022842"/>
    </source>
</evidence>
<keyword evidence="7 12" id="KW-0479">Metal-binding</keyword>
<dbReference type="GO" id="GO:0009097">
    <property type="term" value="P:isoleucine biosynthetic process"/>
    <property type="evidence" value="ECO:0007669"/>
    <property type="project" value="UniProtKB-UniPathway"/>
</dbReference>
<evidence type="ECO:0000256" key="1">
    <source>
        <dbReference type="ARBA" id="ARBA00004974"/>
    </source>
</evidence>
<keyword evidence="9 12" id="KW-0786">Thiamine pyrophosphate</keyword>
<dbReference type="GO" id="GO:0030976">
    <property type="term" value="F:thiamine pyrophosphate binding"/>
    <property type="evidence" value="ECO:0007669"/>
    <property type="project" value="UniProtKB-UniRule"/>
</dbReference>
<dbReference type="AlphaFoldDB" id="A0A368YBA9"/>
<evidence type="ECO:0000256" key="7">
    <source>
        <dbReference type="ARBA" id="ARBA00022723"/>
    </source>
</evidence>
<dbReference type="RefSeq" id="WP_114351455.1">
    <property type="nucleotide sequence ID" value="NZ_QPJJ01000001.1"/>
</dbReference>
<evidence type="ECO:0000259" key="14">
    <source>
        <dbReference type="Pfam" id="PF02775"/>
    </source>
</evidence>
<keyword evidence="8 12" id="KW-0460">Magnesium</keyword>
<dbReference type="FunFam" id="3.40.50.1220:FF:000008">
    <property type="entry name" value="Acetolactate synthase"/>
    <property type="match status" value="1"/>
</dbReference>
<reference evidence="16 17" key="1">
    <citation type="submission" date="2018-07" db="EMBL/GenBank/DDBJ databases">
        <title>Genomic Encyclopedia of Type Strains, Phase IV (KMG-IV): sequencing the most valuable type-strain genomes for metagenomic binning, comparative biology and taxonomic classification.</title>
        <authorList>
            <person name="Goeker M."/>
        </authorList>
    </citation>
    <scope>NUCLEOTIDE SEQUENCE [LARGE SCALE GENOMIC DNA]</scope>
    <source>
        <strain evidence="16 17">DSM 27696</strain>
    </source>
</reference>
<dbReference type="CDD" id="cd07035">
    <property type="entry name" value="TPP_PYR_POX_like"/>
    <property type="match status" value="1"/>
</dbReference>
<evidence type="ECO:0000256" key="6">
    <source>
        <dbReference type="ARBA" id="ARBA00022679"/>
    </source>
</evidence>
<protein>
    <recommendedName>
        <fullName evidence="4 12">Acetolactate synthase</fullName>
        <ecNumber evidence="4 12">2.2.1.6</ecNumber>
    </recommendedName>
</protein>
<proteinExistence type="inferred from homology"/>
<dbReference type="GO" id="GO:0005948">
    <property type="term" value="C:acetolactate synthase complex"/>
    <property type="evidence" value="ECO:0007669"/>
    <property type="project" value="TreeGrafter"/>
</dbReference>
<evidence type="ECO:0000256" key="10">
    <source>
        <dbReference type="ARBA" id="ARBA00023304"/>
    </source>
</evidence>
<dbReference type="InterPro" id="IPR011766">
    <property type="entry name" value="TPP_enzyme_TPP-bd"/>
</dbReference>
<feature type="domain" description="Thiamine pyrophosphate enzyme N-terminal TPP-binding" evidence="15">
    <location>
        <begin position="12"/>
        <end position="106"/>
    </location>
</feature>
<dbReference type="Gene3D" id="3.40.50.970">
    <property type="match status" value="2"/>
</dbReference>
<dbReference type="InterPro" id="IPR012846">
    <property type="entry name" value="Acetolactate_synth_lsu"/>
</dbReference>
<accession>A0A368YBA9</accession>
<dbReference type="GO" id="GO:0003984">
    <property type="term" value="F:acetolactate synthase activity"/>
    <property type="evidence" value="ECO:0007669"/>
    <property type="project" value="UniProtKB-EC"/>
</dbReference>
<comment type="pathway">
    <text evidence="1 12">Amino-acid biosynthesis; L-isoleucine biosynthesis; L-isoleucine from 2-oxobutanoate: step 1/4.</text>
</comment>
<dbReference type="PROSITE" id="PS00187">
    <property type="entry name" value="TPP_ENZYMES"/>
    <property type="match status" value="1"/>
</dbReference>
<dbReference type="Proteomes" id="UP000252585">
    <property type="component" value="Unassembled WGS sequence"/>
</dbReference>
<name>A0A368YBA9_9BACI</name>
<dbReference type="EMBL" id="QPJJ01000001">
    <property type="protein sequence ID" value="RCW77533.1"/>
    <property type="molecule type" value="Genomic_DNA"/>
</dbReference>
<evidence type="ECO:0000256" key="9">
    <source>
        <dbReference type="ARBA" id="ARBA00023052"/>
    </source>
</evidence>
<evidence type="ECO:0000259" key="13">
    <source>
        <dbReference type="Pfam" id="PF00205"/>
    </source>
</evidence>
<dbReference type="GO" id="GO:0000287">
    <property type="term" value="F:magnesium ion binding"/>
    <property type="evidence" value="ECO:0007669"/>
    <property type="project" value="UniProtKB-UniRule"/>
</dbReference>
<dbReference type="PANTHER" id="PTHR18968">
    <property type="entry name" value="THIAMINE PYROPHOSPHATE ENZYMES"/>
    <property type="match status" value="1"/>
</dbReference>
<evidence type="ECO:0000256" key="12">
    <source>
        <dbReference type="RuleBase" id="RU003591"/>
    </source>
</evidence>
<dbReference type="InterPro" id="IPR029035">
    <property type="entry name" value="DHS-like_NAD/FAD-binding_dom"/>
</dbReference>
<keyword evidence="10 12" id="KW-0100">Branched-chain amino acid biosynthesis</keyword>
<dbReference type="OrthoDB" id="4494979at2"/>
<organism evidence="16 17">
    <name type="scientific">Saliterribacillus persicus</name>
    <dbReference type="NCBI Taxonomy" id="930114"/>
    <lineage>
        <taxon>Bacteria</taxon>
        <taxon>Bacillati</taxon>
        <taxon>Bacillota</taxon>
        <taxon>Bacilli</taxon>
        <taxon>Bacillales</taxon>
        <taxon>Bacillaceae</taxon>
        <taxon>Saliterribacillus</taxon>
    </lineage>
</organism>
<dbReference type="UniPathway" id="UPA00049">
    <property type="reaction ID" value="UER00059"/>
</dbReference>
<dbReference type="InterPro" id="IPR000399">
    <property type="entry name" value="TPP-bd_CS"/>
</dbReference>
<evidence type="ECO:0000256" key="2">
    <source>
        <dbReference type="ARBA" id="ARBA00005025"/>
    </source>
</evidence>
<evidence type="ECO:0000256" key="3">
    <source>
        <dbReference type="ARBA" id="ARBA00007812"/>
    </source>
</evidence>
<comment type="caution">
    <text evidence="16">The sequence shown here is derived from an EMBL/GenBank/DDBJ whole genome shotgun (WGS) entry which is preliminary data.</text>
</comment>